<dbReference type="PIRSF" id="PIRSF003230">
    <property type="entry name" value="YbgC"/>
    <property type="match status" value="1"/>
</dbReference>
<comment type="caution">
    <text evidence="3">The sequence shown here is derived from an EMBL/GenBank/DDBJ whole genome shotgun (WGS) entry which is preliminary data.</text>
</comment>
<dbReference type="SUPFAM" id="SSF54637">
    <property type="entry name" value="Thioesterase/thiol ester dehydrase-isomerase"/>
    <property type="match status" value="1"/>
</dbReference>
<evidence type="ECO:0000313" key="4">
    <source>
        <dbReference type="Proteomes" id="UP000051658"/>
    </source>
</evidence>
<dbReference type="eggNOG" id="COG0824">
    <property type="taxonomic scope" value="Bacteria"/>
</dbReference>
<dbReference type="Pfam" id="PF13279">
    <property type="entry name" value="4HBT_2"/>
    <property type="match status" value="1"/>
</dbReference>
<accession>A0A0R2HUS9</accession>
<dbReference type="GO" id="GO:0047617">
    <property type="term" value="F:fatty acyl-CoA hydrolase activity"/>
    <property type="evidence" value="ECO:0007669"/>
    <property type="project" value="TreeGrafter"/>
</dbReference>
<evidence type="ECO:0000256" key="1">
    <source>
        <dbReference type="ARBA" id="ARBA00005953"/>
    </source>
</evidence>
<dbReference type="GeneID" id="89588488"/>
<evidence type="ECO:0000313" key="3">
    <source>
        <dbReference type="EMBL" id="KRN56447.1"/>
    </source>
</evidence>
<dbReference type="CDD" id="cd00586">
    <property type="entry name" value="4HBT"/>
    <property type="match status" value="1"/>
</dbReference>
<protein>
    <recommendedName>
        <fullName evidence="5">Acyl-CoA thioesterase</fullName>
    </recommendedName>
</protein>
<keyword evidence="2" id="KW-0378">Hydrolase</keyword>
<dbReference type="Gene3D" id="3.10.129.10">
    <property type="entry name" value="Hotdog Thioesterase"/>
    <property type="match status" value="1"/>
</dbReference>
<evidence type="ECO:0000256" key="2">
    <source>
        <dbReference type="ARBA" id="ARBA00022801"/>
    </source>
</evidence>
<dbReference type="PANTHER" id="PTHR31793">
    <property type="entry name" value="4-HYDROXYBENZOYL-COA THIOESTERASE FAMILY MEMBER"/>
    <property type="match status" value="1"/>
</dbReference>
<dbReference type="InterPro" id="IPR050563">
    <property type="entry name" value="4-hydroxybenzoyl-CoA_TE"/>
</dbReference>
<proteinExistence type="inferred from homology"/>
<evidence type="ECO:0008006" key="5">
    <source>
        <dbReference type="Google" id="ProtNLM"/>
    </source>
</evidence>
<dbReference type="Proteomes" id="UP000051658">
    <property type="component" value="Unassembled WGS sequence"/>
</dbReference>
<keyword evidence="4" id="KW-1185">Reference proteome</keyword>
<dbReference type="RefSeq" id="WP_034570645.1">
    <property type="nucleotide sequence ID" value="NZ_JQBS01000032.1"/>
</dbReference>
<sequence length="137" mass="16068">MKLKPYTRKTFFYETDQMGIIHHSNYIRWFEEARFDLLEQIGYGSDFLEREKLGSPVLNVNCQYKAMTRFNEEIAIQVVVRECSKAKLTFSYQVVGTQDQVVRATGESSHCFLNEAGKIISIQRQFPELYQLLNEII</sequence>
<name>A0A0R2HUS9_CARDV</name>
<dbReference type="InterPro" id="IPR006684">
    <property type="entry name" value="YbgC/YbaW"/>
</dbReference>
<comment type="similarity">
    <text evidence="1">Belongs to the 4-hydroxybenzoyl-CoA thioesterase family.</text>
</comment>
<reference evidence="3 4" key="1">
    <citation type="journal article" date="2015" name="Genome Announc.">
        <title>Expanding the biotechnology potential of lactobacilli through comparative genomics of 213 strains and associated genera.</title>
        <authorList>
            <person name="Sun Z."/>
            <person name="Harris H.M."/>
            <person name="McCann A."/>
            <person name="Guo C."/>
            <person name="Argimon S."/>
            <person name="Zhang W."/>
            <person name="Yang X."/>
            <person name="Jeffery I.B."/>
            <person name="Cooney J.C."/>
            <person name="Kagawa T.F."/>
            <person name="Liu W."/>
            <person name="Song Y."/>
            <person name="Salvetti E."/>
            <person name="Wrobel A."/>
            <person name="Rasinkangas P."/>
            <person name="Parkhill J."/>
            <person name="Rea M.C."/>
            <person name="O'Sullivan O."/>
            <person name="Ritari J."/>
            <person name="Douillard F.P."/>
            <person name="Paul Ross R."/>
            <person name="Yang R."/>
            <person name="Briner A.E."/>
            <person name="Felis G.E."/>
            <person name="de Vos W.M."/>
            <person name="Barrangou R."/>
            <person name="Klaenhammer T.R."/>
            <person name="Caufield P.W."/>
            <person name="Cui Y."/>
            <person name="Zhang H."/>
            <person name="O'Toole P.W."/>
        </authorList>
    </citation>
    <scope>NUCLEOTIDE SEQUENCE [LARGE SCALE GENOMIC DNA]</scope>
    <source>
        <strain evidence="3 4">DSM 20623</strain>
    </source>
</reference>
<dbReference type="AlphaFoldDB" id="A0A0R2HUS9"/>
<dbReference type="EMBL" id="JQBS01000032">
    <property type="protein sequence ID" value="KRN56447.1"/>
    <property type="molecule type" value="Genomic_DNA"/>
</dbReference>
<dbReference type="PANTHER" id="PTHR31793:SF27">
    <property type="entry name" value="NOVEL THIOESTERASE SUPERFAMILY DOMAIN AND SAPOSIN A-TYPE DOMAIN CONTAINING PROTEIN (0610012H03RIK)"/>
    <property type="match status" value="1"/>
</dbReference>
<organism evidence="3 4">
    <name type="scientific">Carnobacterium divergens DSM 20623</name>
    <dbReference type="NCBI Taxonomy" id="1449336"/>
    <lineage>
        <taxon>Bacteria</taxon>
        <taxon>Bacillati</taxon>
        <taxon>Bacillota</taxon>
        <taxon>Bacilli</taxon>
        <taxon>Lactobacillales</taxon>
        <taxon>Carnobacteriaceae</taxon>
        <taxon>Carnobacterium</taxon>
    </lineage>
</organism>
<gene>
    <name evidence="3" type="ORF">IV74_GL001561</name>
</gene>
<dbReference type="NCBIfam" id="TIGR00051">
    <property type="entry name" value="YbgC/FadM family acyl-CoA thioesterase"/>
    <property type="match status" value="1"/>
</dbReference>
<dbReference type="PATRIC" id="fig|1449336.4.peg.1593"/>
<dbReference type="InterPro" id="IPR029069">
    <property type="entry name" value="HotDog_dom_sf"/>
</dbReference>